<dbReference type="InterPro" id="IPR016694">
    <property type="entry name" value="UCP017292"/>
</dbReference>
<dbReference type="PATRIC" id="fig|33935.3.peg.4104"/>
<reference evidence="5 6" key="1">
    <citation type="submission" date="2015-07" db="EMBL/GenBank/DDBJ databases">
        <title>Genome sequencing project for genomic taxonomy and phylogenomics of Bacillus-like bacteria.</title>
        <authorList>
            <person name="Liu B."/>
            <person name="Wang J."/>
            <person name="Zhu Y."/>
            <person name="Liu G."/>
            <person name="Chen Q."/>
            <person name="Chen Z."/>
            <person name="Che J."/>
            <person name="Ge C."/>
            <person name="Shi H."/>
            <person name="Pan Z."/>
            <person name="Liu X."/>
        </authorList>
    </citation>
    <scope>NUCLEOTIDE SEQUENCE [LARGE SCALE GENOMIC DNA]</scope>
    <source>
        <strain evidence="5 6">DSM 54</strain>
    </source>
</reference>
<protein>
    <submittedName>
        <fullName evidence="5">CHY zinc finger</fullName>
    </submittedName>
</protein>
<keyword evidence="2" id="KW-0863">Zinc-finger</keyword>
<evidence type="ECO:0000259" key="4">
    <source>
        <dbReference type="PROSITE" id="PS51266"/>
    </source>
</evidence>
<dbReference type="PANTHER" id="PTHR28082:SF1">
    <property type="entry name" value="HELPER OF TIM PROTEIN 13"/>
    <property type="match status" value="1"/>
</dbReference>
<dbReference type="RefSeq" id="WP_053995056.1">
    <property type="nucleotide sequence ID" value="NZ_CP065643.1"/>
</dbReference>
<dbReference type="Pfam" id="PF05495">
    <property type="entry name" value="zf-CHY"/>
    <property type="match status" value="1"/>
</dbReference>
<dbReference type="InterPro" id="IPR052604">
    <property type="entry name" value="Mito_Tim_assembly_helper"/>
</dbReference>
<accession>A0A0N1J089</accession>
<organism evidence="5 6">
    <name type="scientific">Lysinibacillus macroides</name>
    <dbReference type="NCBI Taxonomy" id="33935"/>
    <lineage>
        <taxon>Bacteria</taxon>
        <taxon>Bacillati</taxon>
        <taxon>Bacillota</taxon>
        <taxon>Bacilli</taxon>
        <taxon>Bacillales</taxon>
        <taxon>Bacillaceae</taxon>
        <taxon>Lysinibacillus</taxon>
    </lineage>
</organism>
<keyword evidence="1" id="KW-0479">Metal-binding</keyword>
<evidence type="ECO:0000256" key="2">
    <source>
        <dbReference type="ARBA" id="ARBA00022771"/>
    </source>
</evidence>
<evidence type="ECO:0000313" key="6">
    <source>
        <dbReference type="Proteomes" id="UP000037977"/>
    </source>
</evidence>
<dbReference type="GO" id="GO:0045041">
    <property type="term" value="P:protein import into mitochondrial intermembrane space"/>
    <property type="evidence" value="ECO:0007669"/>
    <property type="project" value="TreeGrafter"/>
</dbReference>
<dbReference type="PANTHER" id="PTHR28082">
    <property type="entry name" value="ZINC FINGER PROTEIN"/>
    <property type="match status" value="1"/>
</dbReference>
<dbReference type="InterPro" id="IPR037274">
    <property type="entry name" value="Znf_CHY_sf"/>
</dbReference>
<dbReference type="InterPro" id="IPR008913">
    <property type="entry name" value="Znf_CHY"/>
</dbReference>
<dbReference type="EMBL" id="LGCI01000006">
    <property type="protein sequence ID" value="KOY82157.1"/>
    <property type="molecule type" value="Genomic_DNA"/>
</dbReference>
<gene>
    <name evidence="5" type="ORF">ADM90_10975</name>
</gene>
<dbReference type="GO" id="GO:0008270">
    <property type="term" value="F:zinc ion binding"/>
    <property type="evidence" value="ECO:0007669"/>
    <property type="project" value="UniProtKB-KW"/>
</dbReference>
<proteinExistence type="predicted"/>
<keyword evidence="3" id="KW-0862">Zinc</keyword>
<evidence type="ECO:0000256" key="3">
    <source>
        <dbReference type="ARBA" id="ARBA00022833"/>
    </source>
</evidence>
<dbReference type="Proteomes" id="UP000037977">
    <property type="component" value="Unassembled WGS sequence"/>
</dbReference>
<dbReference type="PIRSF" id="PIRSF017292">
    <property type="entry name" value="UCP017292_Znf_CHY"/>
    <property type="match status" value="1"/>
</dbReference>
<name>A0A0N1J089_9BACI</name>
<dbReference type="OrthoDB" id="882119at2"/>
<feature type="domain" description="CHY-type" evidence="4">
    <location>
        <begin position="7"/>
        <end position="87"/>
    </location>
</feature>
<keyword evidence="6" id="KW-1185">Reference proteome</keyword>
<dbReference type="PROSITE" id="PS51266">
    <property type="entry name" value="ZF_CHY"/>
    <property type="match status" value="1"/>
</dbReference>
<evidence type="ECO:0000313" key="5">
    <source>
        <dbReference type="EMBL" id="KOY82157.1"/>
    </source>
</evidence>
<comment type="caution">
    <text evidence="5">The sequence shown here is derived from an EMBL/GenBank/DDBJ whole genome shotgun (WGS) entry which is preliminary data.</text>
</comment>
<dbReference type="AlphaFoldDB" id="A0A0N1J089"/>
<sequence length="114" mass="13275">MEKLHATIDDEGRCKHYHQQNDTTLIKFKCCDKYYPCYKCHSENESHGAQVWQENEFYGKAILCGVCRNELTIHEYLQNDTCLYCSTEFNPNCAKHYDKYFAITVAPTSCANAK</sequence>
<evidence type="ECO:0000256" key="1">
    <source>
        <dbReference type="ARBA" id="ARBA00022723"/>
    </source>
</evidence>
<dbReference type="SUPFAM" id="SSF161219">
    <property type="entry name" value="CHY zinc finger-like"/>
    <property type="match status" value="1"/>
</dbReference>